<evidence type="ECO:0000256" key="6">
    <source>
        <dbReference type="ARBA" id="ARBA00023136"/>
    </source>
</evidence>
<dbReference type="HAMAP" id="MF_00311">
    <property type="entry name" value="ATP_synth_E_arch"/>
    <property type="match status" value="1"/>
</dbReference>
<reference evidence="11 12" key="1">
    <citation type="submission" date="2016-05" db="EMBL/GenBank/DDBJ databases">
        <title>Microbial consortia oxidize butane by reversing methanogenesis.</title>
        <authorList>
            <person name="Laso-Perez R."/>
            <person name="Richter M."/>
            <person name="Wegener G."/>
            <person name="Musat F."/>
        </authorList>
    </citation>
    <scope>NUCLEOTIDE SEQUENCE [LARGE SCALE GENOMIC DNA]</scope>
    <source>
        <strain evidence="11">BOX1</strain>
    </source>
</reference>
<keyword evidence="5 8" id="KW-0406">Ion transport</keyword>
<dbReference type="Gene3D" id="3.30.2320.30">
    <property type="entry name" value="ATP synthase, E subunit, C-terminal"/>
    <property type="match status" value="1"/>
</dbReference>
<feature type="coiled-coil region" evidence="9">
    <location>
        <begin position="15"/>
        <end position="53"/>
    </location>
</feature>
<evidence type="ECO:0000256" key="7">
    <source>
        <dbReference type="ARBA" id="ARBA00023310"/>
    </source>
</evidence>
<evidence type="ECO:0000256" key="9">
    <source>
        <dbReference type="SAM" id="Coils"/>
    </source>
</evidence>
<dbReference type="GO" id="GO:0046933">
    <property type="term" value="F:proton-transporting ATP synthase activity, rotational mechanism"/>
    <property type="evidence" value="ECO:0007669"/>
    <property type="project" value="UniProtKB-UniRule"/>
</dbReference>
<dbReference type="SUPFAM" id="SSF81573">
    <property type="entry name" value="F1F0 ATP synthase subunit B, membrane domain"/>
    <property type="match status" value="1"/>
</dbReference>
<sequence length="196" mass="22114">MGADEIIKKIEERAGAEVEKILQEANRRRDEILEEAREEAERRKQAILEKGEKDAILEKQRIIADAKLKARRLRWEAQEELITRVFDAAKSEIEKVRSDSRYNDILTGLIKEGIQSIGADEVEVLLPDGVSLDLDSIAAELGVKIIPSEERVAGMGGVIVRTRDGKIEVNNTFERRMERFLEDLRGEVTTTLFGGA</sequence>
<dbReference type="GO" id="GO:0042777">
    <property type="term" value="P:proton motive force-driven plasma membrane ATP synthesis"/>
    <property type="evidence" value="ECO:0007669"/>
    <property type="project" value="UniProtKB-UniRule"/>
</dbReference>
<evidence type="ECO:0000313" key="11">
    <source>
        <dbReference type="EMBL" id="OFV65740.1"/>
    </source>
</evidence>
<evidence type="ECO:0000256" key="5">
    <source>
        <dbReference type="ARBA" id="ARBA00023065"/>
    </source>
</evidence>
<dbReference type="Pfam" id="PF01991">
    <property type="entry name" value="vATP-synt_E"/>
    <property type="match status" value="1"/>
</dbReference>
<dbReference type="InterPro" id="IPR002842">
    <property type="entry name" value="ATPase_V1_Esu"/>
</dbReference>
<protein>
    <recommendedName>
        <fullName evidence="8">A-type ATP synthase subunit E</fullName>
    </recommendedName>
</protein>
<evidence type="ECO:0000256" key="1">
    <source>
        <dbReference type="ARBA" id="ARBA00005901"/>
    </source>
</evidence>
<accession>A0A1F2P3D5</accession>
<comment type="subunit">
    <text evidence="8">Has multiple subunits with at least A(3), B(3), C, D, E, F, H, I and proteolipid K(x).</text>
</comment>
<keyword evidence="6 8" id="KW-0472">Membrane</keyword>
<dbReference type="GO" id="GO:0033178">
    <property type="term" value="C:proton-transporting two-sector ATPase complex, catalytic domain"/>
    <property type="evidence" value="ECO:0007669"/>
    <property type="project" value="InterPro"/>
</dbReference>
<evidence type="ECO:0000256" key="3">
    <source>
        <dbReference type="ARBA" id="ARBA00022475"/>
    </source>
</evidence>
<dbReference type="STRING" id="1839936.SBU_001323"/>
<comment type="similarity">
    <text evidence="1 8">Belongs to the V-ATPase E subunit family.</text>
</comment>
<keyword evidence="7 8" id="KW-0066">ATP synthesis</keyword>
<keyword evidence="2 8" id="KW-0813">Transport</keyword>
<dbReference type="SUPFAM" id="SSF160527">
    <property type="entry name" value="V-type ATPase subunit E-like"/>
    <property type="match status" value="1"/>
</dbReference>
<dbReference type="PANTHER" id="PTHR45715">
    <property type="entry name" value="ATPASE H+-TRANSPORTING V1 SUBUNIT E1A-RELATED"/>
    <property type="match status" value="1"/>
</dbReference>
<keyword evidence="3 8" id="KW-1003">Cell membrane</keyword>
<reference evidence="10" key="2">
    <citation type="journal article" date="2020" name="mSystems">
        <title>Genome- and Community-Level Interaction Insights into Carbon Utilization and Element Cycling Functions of Hydrothermarchaeota in Hydrothermal Sediment.</title>
        <authorList>
            <person name="Zhou Z."/>
            <person name="Liu Y."/>
            <person name="Xu W."/>
            <person name="Pan J."/>
            <person name="Luo Z.H."/>
            <person name="Li M."/>
        </authorList>
    </citation>
    <scope>NUCLEOTIDE SEQUENCE [LARGE SCALE GENOMIC DNA]</scope>
    <source>
        <strain evidence="10">HyVt-386</strain>
    </source>
</reference>
<dbReference type="InterPro" id="IPR038495">
    <property type="entry name" value="ATPase_E_C"/>
</dbReference>
<keyword evidence="9" id="KW-0175">Coiled coil</keyword>
<dbReference type="Proteomes" id="UP000185779">
    <property type="component" value="Unassembled WGS sequence"/>
</dbReference>
<organism evidence="11 12">
    <name type="scientific">Candidatus Syntropharchaeum butanivorans</name>
    <dbReference type="NCBI Taxonomy" id="1839936"/>
    <lineage>
        <taxon>Archaea</taxon>
        <taxon>Methanobacteriati</taxon>
        <taxon>Methanobacteriota</taxon>
        <taxon>Stenosarchaea group</taxon>
        <taxon>Methanomicrobia</taxon>
        <taxon>Methanosarcinales</taxon>
        <taxon>ANME-2 cluster</taxon>
        <taxon>Candidatus Syntropharchaeum</taxon>
    </lineage>
</organism>
<comment type="subcellular location">
    <subcellularLocation>
        <location evidence="8">Cell membrane</location>
        <topology evidence="8">Peripheral membrane protein</topology>
    </subcellularLocation>
</comment>
<dbReference type="Proteomes" id="UP000885936">
    <property type="component" value="Unassembled WGS sequence"/>
</dbReference>
<evidence type="ECO:0000256" key="4">
    <source>
        <dbReference type="ARBA" id="ARBA00022781"/>
    </source>
</evidence>
<dbReference type="EMBL" id="LYOR01000007">
    <property type="protein sequence ID" value="OFV65740.1"/>
    <property type="molecule type" value="Genomic_DNA"/>
</dbReference>
<dbReference type="GO" id="GO:0005886">
    <property type="term" value="C:plasma membrane"/>
    <property type="evidence" value="ECO:0007669"/>
    <property type="project" value="UniProtKB-SubCell"/>
</dbReference>
<dbReference type="AlphaFoldDB" id="A0A1F2P3D5"/>
<evidence type="ECO:0000313" key="12">
    <source>
        <dbReference type="Proteomes" id="UP000185779"/>
    </source>
</evidence>
<dbReference type="GO" id="GO:0005524">
    <property type="term" value="F:ATP binding"/>
    <property type="evidence" value="ECO:0007669"/>
    <property type="project" value="UniProtKB-UniRule"/>
</dbReference>
<proteinExistence type="inferred from homology"/>
<keyword evidence="4 8" id="KW-0375">Hydrogen ion transport</keyword>
<dbReference type="EMBL" id="DRIE01000056">
    <property type="protein sequence ID" value="HEC56922.1"/>
    <property type="molecule type" value="Genomic_DNA"/>
</dbReference>
<evidence type="ECO:0000313" key="10">
    <source>
        <dbReference type="EMBL" id="HEC56922.1"/>
    </source>
</evidence>
<dbReference type="Gene3D" id="1.20.5.620">
    <property type="entry name" value="F1F0 ATP synthase subunit B, membrane domain"/>
    <property type="match status" value="1"/>
</dbReference>
<dbReference type="InterPro" id="IPR028987">
    <property type="entry name" value="ATP_synth_B-like_membr_sf"/>
</dbReference>
<comment type="caution">
    <text evidence="11">The sequence shown here is derived from an EMBL/GenBank/DDBJ whole genome shotgun (WGS) entry which is preliminary data.</text>
</comment>
<keyword evidence="12" id="KW-1185">Reference proteome</keyword>
<evidence type="ECO:0000256" key="8">
    <source>
        <dbReference type="HAMAP-Rule" id="MF_00311"/>
    </source>
</evidence>
<evidence type="ECO:0000256" key="2">
    <source>
        <dbReference type="ARBA" id="ARBA00022448"/>
    </source>
</evidence>
<gene>
    <name evidence="8" type="primary">atpE</name>
    <name evidence="10" type="ORF">ENI32_03430</name>
    <name evidence="11" type="ORF">SBU_001323</name>
</gene>
<comment type="function">
    <text evidence="8">Component of the A-type ATP synthase that produces ATP from ADP in the presence of a proton gradient across the membrane.</text>
</comment>
<dbReference type="GO" id="GO:0046961">
    <property type="term" value="F:proton-transporting ATPase activity, rotational mechanism"/>
    <property type="evidence" value="ECO:0007669"/>
    <property type="project" value="InterPro"/>
</dbReference>
<name>A0A1F2P3D5_9EURY</name>